<comment type="similarity">
    <text evidence="5">Belongs to the DEAD box helicase family.</text>
</comment>
<organism evidence="8 9">
    <name type="scientific">Bizionia gelidisalsuginis</name>
    <dbReference type="NCBI Taxonomy" id="291188"/>
    <lineage>
        <taxon>Bacteria</taxon>
        <taxon>Pseudomonadati</taxon>
        <taxon>Bacteroidota</taxon>
        <taxon>Flavobacteriia</taxon>
        <taxon>Flavobacteriales</taxon>
        <taxon>Flavobacteriaceae</taxon>
        <taxon>Bizionia</taxon>
    </lineage>
</organism>
<keyword evidence="9" id="KW-1185">Reference proteome</keyword>
<evidence type="ECO:0000313" key="8">
    <source>
        <dbReference type="EMBL" id="TYC14093.1"/>
    </source>
</evidence>
<keyword evidence="1" id="KW-0547">Nucleotide-binding</keyword>
<accession>A0ABY3MBB2</accession>
<dbReference type="InterPro" id="IPR014001">
    <property type="entry name" value="Helicase_ATP-bd"/>
</dbReference>
<dbReference type="GO" id="GO:0004386">
    <property type="term" value="F:helicase activity"/>
    <property type="evidence" value="ECO:0007669"/>
    <property type="project" value="UniProtKB-KW"/>
</dbReference>
<protein>
    <submittedName>
        <fullName evidence="8">DEAD/DEAH box helicase</fullName>
    </submittedName>
</protein>
<keyword evidence="3 8" id="KW-0347">Helicase</keyword>
<dbReference type="PROSITE" id="PS51192">
    <property type="entry name" value="HELICASE_ATP_BIND_1"/>
    <property type="match status" value="1"/>
</dbReference>
<dbReference type="Gene3D" id="3.30.70.330">
    <property type="match status" value="1"/>
</dbReference>
<dbReference type="InterPro" id="IPR012677">
    <property type="entry name" value="Nucleotide-bd_a/b_plait_sf"/>
</dbReference>
<dbReference type="SMART" id="SM00487">
    <property type="entry name" value="DEXDc"/>
    <property type="match status" value="1"/>
</dbReference>
<comment type="caution">
    <text evidence="8">The sequence shown here is derived from an EMBL/GenBank/DDBJ whole genome shotgun (WGS) entry which is preliminary data.</text>
</comment>
<dbReference type="InterPro" id="IPR011545">
    <property type="entry name" value="DEAD/DEAH_box_helicase_dom"/>
</dbReference>
<dbReference type="InterPro" id="IPR005580">
    <property type="entry name" value="DbpA/CsdA_RNA-bd_dom"/>
</dbReference>
<proteinExistence type="inferred from homology"/>
<dbReference type="CDD" id="cd12252">
    <property type="entry name" value="RRM_DbpA"/>
    <property type="match status" value="1"/>
</dbReference>
<evidence type="ECO:0000256" key="5">
    <source>
        <dbReference type="ARBA" id="ARBA00038437"/>
    </source>
</evidence>
<dbReference type="Proteomes" id="UP000323621">
    <property type="component" value="Unassembled WGS sequence"/>
</dbReference>
<dbReference type="InterPro" id="IPR044742">
    <property type="entry name" value="DEAD/DEAH_RhlB"/>
</dbReference>
<sequence length="443" mass="49595">MKLYFCSLNLVMKRQERILNKLGITALNAMQEEANLAITAADNVILLSPTGTGKTVAFLLPIINALQEDVEGIQVLILVPSRELAIQIEQVVREMGAGFKVNAVYGGRPFSKDKIELSHAPTILVGTPGRVADHLRRETISIKNIRTLVLDEFDKSLEAGFEGEMSEIIFALPHIEKRILTSATQSIEVPKFVGLQNELVIDYSDTVVSKLEVKAVLSPDKNKIQTLVDLLCHIGNKPGIIFCNFKDTIQFVSDFLTDNKIAHGCFYGGLEQIERERALIKFRNGTHQIIIATDLAARGLDINELNFIIHYQLPLKEEEFTHRNGRTARMNSQGTAYVLQWEEEPLPEFIHTDGVQQLENNRVPKPTDWSTLFISGGRKDKISKGDIAGLLFKQGELNKDELGIIELKQDCAFVAVPRYKAEAVIAKTNNTRLKKKKVRITLV</sequence>
<dbReference type="PANTHER" id="PTHR47959:SF1">
    <property type="entry name" value="ATP-DEPENDENT RNA HELICASE DBPA"/>
    <property type="match status" value="1"/>
</dbReference>
<dbReference type="SUPFAM" id="SSF52540">
    <property type="entry name" value="P-loop containing nucleoside triphosphate hydrolases"/>
    <property type="match status" value="1"/>
</dbReference>
<dbReference type="InterPro" id="IPR001650">
    <property type="entry name" value="Helicase_C-like"/>
</dbReference>
<dbReference type="InterPro" id="IPR027417">
    <property type="entry name" value="P-loop_NTPase"/>
</dbReference>
<evidence type="ECO:0000259" key="6">
    <source>
        <dbReference type="PROSITE" id="PS51192"/>
    </source>
</evidence>
<feature type="domain" description="Helicase ATP-binding" evidence="6">
    <location>
        <begin position="35"/>
        <end position="203"/>
    </location>
</feature>
<dbReference type="PROSITE" id="PS51194">
    <property type="entry name" value="HELICASE_CTER"/>
    <property type="match status" value="1"/>
</dbReference>
<dbReference type="SMART" id="SM00490">
    <property type="entry name" value="HELICc"/>
    <property type="match status" value="1"/>
</dbReference>
<evidence type="ECO:0000256" key="1">
    <source>
        <dbReference type="ARBA" id="ARBA00022741"/>
    </source>
</evidence>
<dbReference type="CDD" id="cd18787">
    <property type="entry name" value="SF2_C_DEAD"/>
    <property type="match status" value="1"/>
</dbReference>
<evidence type="ECO:0000259" key="7">
    <source>
        <dbReference type="PROSITE" id="PS51194"/>
    </source>
</evidence>
<dbReference type="Pfam" id="PF00271">
    <property type="entry name" value="Helicase_C"/>
    <property type="match status" value="1"/>
</dbReference>
<dbReference type="EMBL" id="VSKN01000006">
    <property type="protein sequence ID" value="TYC14093.1"/>
    <property type="molecule type" value="Genomic_DNA"/>
</dbReference>
<feature type="domain" description="Helicase C-terminal" evidence="7">
    <location>
        <begin position="226"/>
        <end position="371"/>
    </location>
</feature>
<gene>
    <name evidence="8" type="ORF">ES677_05995</name>
</gene>
<evidence type="ECO:0000256" key="3">
    <source>
        <dbReference type="ARBA" id="ARBA00022806"/>
    </source>
</evidence>
<evidence type="ECO:0000256" key="2">
    <source>
        <dbReference type="ARBA" id="ARBA00022801"/>
    </source>
</evidence>
<dbReference type="CDD" id="cd00268">
    <property type="entry name" value="DEADc"/>
    <property type="match status" value="1"/>
</dbReference>
<dbReference type="Pfam" id="PF03880">
    <property type="entry name" value="DbpA"/>
    <property type="match status" value="1"/>
</dbReference>
<evidence type="ECO:0000256" key="4">
    <source>
        <dbReference type="ARBA" id="ARBA00022840"/>
    </source>
</evidence>
<name>A0ABY3MBB2_9FLAO</name>
<dbReference type="PANTHER" id="PTHR47959">
    <property type="entry name" value="ATP-DEPENDENT RNA HELICASE RHLE-RELATED"/>
    <property type="match status" value="1"/>
</dbReference>
<dbReference type="Pfam" id="PF00270">
    <property type="entry name" value="DEAD"/>
    <property type="match status" value="1"/>
</dbReference>
<evidence type="ECO:0000313" key="9">
    <source>
        <dbReference type="Proteomes" id="UP000323621"/>
    </source>
</evidence>
<keyword evidence="4" id="KW-0067">ATP-binding</keyword>
<dbReference type="Gene3D" id="3.40.50.300">
    <property type="entry name" value="P-loop containing nucleotide triphosphate hydrolases"/>
    <property type="match status" value="2"/>
</dbReference>
<reference evidence="8 9" key="1">
    <citation type="submission" date="2019-08" db="EMBL/GenBank/DDBJ databases">
        <title>Genomes of Antarctic Bizionia species.</title>
        <authorList>
            <person name="Bowman J.P."/>
        </authorList>
    </citation>
    <scope>NUCLEOTIDE SEQUENCE [LARGE SCALE GENOMIC DNA]</scope>
    <source>
        <strain evidence="8 9">IC164</strain>
    </source>
</reference>
<dbReference type="InterPro" id="IPR050079">
    <property type="entry name" value="DEAD_box_RNA_helicase"/>
</dbReference>
<keyword evidence="2" id="KW-0378">Hydrolase</keyword>